<accession>A0AAP5H710</accession>
<dbReference type="AlphaFoldDB" id="A0AAP5H710"/>
<dbReference type="EMBL" id="JAVDTR010000016">
    <property type="protein sequence ID" value="MDR6726370.1"/>
    <property type="molecule type" value="Genomic_DNA"/>
</dbReference>
<protein>
    <submittedName>
        <fullName evidence="1">Mrr-cat superfamily restriction endonuclease</fullName>
    </submittedName>
</protein>
<organism evidence="1 2">
    <name type="scientific">Paenibacillus amylolyticus</name>
    <dbReference type="NCBI Taxonomy" id="1451"/>
    <lineage>
        <taxon>Bacteria</taxon>
        <taxon>Bacillati</taxon>
        <taxon>Bacillota</taxon>
        <taxon>Bacilli</taxon>
        <taxon>Bacillales</taxon>
        <taxon>Paenibacillaceae</taxon>
        <taxon>Paenibacillus</taxon>
    </lineage>
</organism>
<comment type="caution">
    <text evidence="1">The sequence shown here is derived from an EMBL/GenBank/DDBJ whole genome shotgun (WGS) entry which is preliminary data.</text>
</comment>
<evidence type="ECO:0000313" key="1">
    <source>
        <dbReference type="EMBL" id="MDR6726370.1"/>
    </source>
</evidence>
<dbReference type="RefSeq" id="WP_310144606.1">
    <property type="nucleotide sequence ID" value="NZ_JAVDTR010000016.1"/>
</dbReference>
<reference evidence="1" key="1">
    <citation type="submission" date="2023-07" db="EMBL/GenBank/DDBJ databases">
        <title>Sorghum-associated microbial communities from plants grown in Nebraska, USA.</title>
        <authorList>
            <person name="Schachtman D."/>
        </authorList>
    </citation>
    <scope>NUCLEOTIDE SEQUENCE</scope>
    <source>
        <strain evidence="1">BE80</strain>
    </source>
</reference>
<keyword evidence="1" id="KW-0378">Hydrolase</keyword>
<evidence type="ECO:0000313" key="2">
    <source>
        <dbReference type="Proteomes" id="UP001254832"/>
    </source>
</evidence>
<name>A0AAP5H710_PAEAM</name>
<dbReference type="Proteomes" id="UP001254832">
    <property type="component" value="Unassembled WGS sequence"/>
</dbReference>
<sequence length="212" mass="24205">MNLFYIQSSIRGMSYVASFLEDNFIGMTWPGTGNLEEMLPEEWNERLRGHYKLEETELAGVMKDFDVFVHTMQDGDYVVIKDDEWAYVGDLGDYYYDDSLGIEEDFICHRRGVTWLGRIPLEDLNDKVQALIHQTGTLAKFEHPVSQAQLDRYLTGMNEPTEGTEGKNSPATKVDKATIDAALHVMRQALDSEDINIRVRAAEAILQYARSQ</sequence>
<proteinExistence type="predicted"/>
<keyword evidence="1" id="KW-0255">Endonuclease</keyword>
<gene>
    <name evidence="1" type="ORF">J2W91_004881</name>
</gene>
<keyword evidence="1" id="KW-0540">Nuclease</keyword>
<dbReference type="GO" id="GO:0004519">
    <property type="term" value="F:endonuclease activity"/>
    <property type="evidence" value="ECO:0007669"/>
    <property type="project" value="UniProtKB-KW"/>
</dbReference>